<evidence type="ECO:0000313" key="2">
    <source>
        <dbReference type="RefSeq" id="XP_045141363.1"/>
    </source>
</evidence>
<keyword evidence="1" id="KW-1185">Reference proteome</keyword>
<evidence type="ECO:0000313" key="1">
    <source>
        <dbReference type="Proteomes" id="UP000694863"/>
    </source>
</evidence>
<accession>A0AC55CRE9</accession>
<proteinExistence type="predicted"/>
<name>A0AC55CRE9_ECHTE</name>
<dbReference type="RefSeq" id="XP_045141363.1">
    <property type="nucleotide sequence ID" value="XM_045285428.1"/>
</dbReference>
<gene>
    <name evidence="2" type="primary">LOC101663803</name>
</gene>
<sequence>MSSRNPPRLLDLAIQSVLQDEPSAIAALEWLPTQLFPPLFMAAVIGGHRETVKAMWHSQKTPLQISECRDKQRGSPRSLSRALPLSIHRSGLPLERLISMSSRNPPRLLDLAIQSVLQDENSAIAALEWLPTQLFPPLFMAAVVGGRRETVKAMVGCWPFIGLPLGALVKSGHSDQDILHAALDGFHVLLTQKLPPRRCRLRALDVRLDTDTNFWKVWSGNESIASVPSSEDPVTTQPRTRTQKGKDSRAGEKPQSSTSMVLLTDLRFLDTAPDELFTVLMERVKQGKDLPPLCCRKVEIVGGLSELPVIEKILNVVQRDAVQEVAFHCWWNLKSLNWFAPFLSQMGHLSTLHLSRISLDSLGSRTVDKVAKLLAKLTSHLLSLHQLQHLILETVFFLNDHLCQLLSCLPTTLESLTLKYCVPLDADLSSLHSCPSTRQLRSLDLSGMFRARSMRAYLPKLLERVSATLTHLSLTDCGINDSELTALQPALGHCSQLSTLLLGGNPVSMAVLQGLLQHTWPLCKFSLLGLPVPQDCYEDPEGFLHEDTFLEVIRQLRVTLQAYRPLSVSFVPSTCDRTWDEILLRMDS</sequence>
<dbReference type="Proteomes" id="UP000694863">
    <property type="component" value="Unplaced"/>
</dbReference>
<reference evidence="2" key="1">
    <citation type="submission" date="2025-08" db="UniProtKB">
        <authorList>
            <consortium name="RefSeq"/>
        </authorList>
    </citation>
    <scope>IDENTIFICATION</scope>
</reference>
<protein>
    <submittedName>
        <fullName evidence="2">PRAME family member 6-like</fullName>
    </submittedName>
</protein>
<organism evidence="1 2">
    <name type="scientific">Echinops telfairi</name>
    <name type="common">Lesser hedgehog tenrec</name>
    <dbReference type="NCBI Taxonomy" id="9371"/>
    <lineage>
        <taxon>Eukaryota</taxon>
        <taxon>Metazoa</taxon>
        <taxon>Chordata</taxon>
        <taxon>Craniata</taxon>
        <taxon>Vertebrata</taxon>
        <taxon>Euteleostomi</taxon>
        <taxon>Mammalia</taxon>
        <taxon>Eutheria</taxon>
        <taxon>Afrotheria</taxon>
        <taxon>Tenrecidae</taxon>
        <taxon>Tenrecinae</taxon>
        <taxon>Echinops</taxon>
    </lineage>
</organism>